<keyword evidence="2" id="KW-1185">Reference proteome</keyword>
<proteinExistence type="predicted"/>
<gene>
    <name evidence="1" type="ORF">BU23DRAFT_583767</name>
</gene>
<evidence type="ECO:0000313" key="2">
    <source>
        <dbReference type="Proteomes" id="UP000800036"/>
    </source>
</evidence>
<sequence length="191" mass="21234">MQGIITGKPVLYVINLATTFNSARFLRSMRPLDIITHDAGTNFAFIKFKSKSISKVKRYYTPLRRAYKIMRAELDSSTSDVIVLQIAVKAINDTAGLDGLVPTLLVFGAYPRVSMDSPPLPSTIRRAEAIQKAIKALRRAVAERAVSNALNTKNRLNINKLLLLPLQSEVIVINIKDHDVTIDIINSLITF</sequence>
<dbReference type="OrthoDB" id="3744626at2759"/>
<accession>A0A6A5UUH3</accession>
<evidence type="ECO:0000313" key="1">
    <source>
        <dbReference type="EMBL" id="KAF1967599.1"/>
    </source>
</evidence>
<protein>
    <submittedName>
        <fullName evidence="1">Uncharacterized protein</fullName>
    </submittedName>
</protein>
<organism evidence="1 2">
    <name type="scientific">Bimuria novae-zelandiae CBS 107.79</name>
    <dbReference type="NCBI Taxonomy" id="1447943"/>
    <lineage>
        <taxon>Eukaryota</taxon>
        <taxon>Fungi</taxon>
        <taxon>Dikarya</taxon>
        <taxon>Ascomycota</taxon>
        <taxon>Pezizomycotina</taxon>
        <taxon>Dothideomycetes</taxon>
        <taxon>Pleosporomycetidae</taxon>
        <taxon>Pleosporales</taxon>
        <taxon>Massarineae</taxon>
        <taxon>Didymosphaeriaceae</taxon>
        <taxon>Bimuria</taxon>
    </lineage>
</organism>
<name>A0A6A5UUH3_9PLEO</name>
<dbReference type="AlphaFoldDB" id="A0A6A5UUH3"/>
<dbReference type="EMBL" id="ML976730">
    <property type="protein sequence ID" value="KAF1967599.1"/>
    <property type="molecule type" value="Genomic_DNA"/>
</dbReference>
<dbReference type="Proteomes" id="UP000800036">
    <property type="component" value="Unassembled WGS sequence"/>
</dbReference>
<reference evidence="1" key="1">
    <citation type="journal article" date="2020" name="Stud. Mycol.">
        <title>101 Dothideomycetes genomes: a test case for predicting lifestyles and emergence of pathogens.</title>
        <authorList>
            <person name="Haridas S."/>
            <person name="Albert R."/>
            <person name="Binder M."/>
            <person name="Bloem J."/>
            <person name="Labutti K."/>
            <person name="Salamov A."/>
            <person name="Andreopoulos B."/>
            <person name="Baker S."/>
            <person name="Barry K."/>
            <person name="Bills G."/>
            <person name="Bluhm B."/>
            <person name="Cannon C."/>
            <person name="Castanera R."/>
            <person name="Culley D."/>
            <person name="Daum C."/>
            <person name="Ezra D."/>
            <person name="Gonzalez J."/>
            <person name="Henrissat B."/>
            <person name="Kuo A."/>
            <person name="Liang C."/>
            <person name="Lipzen A."/>
            <person name="Lutzoni F."/>
            <person name="Magnuson J."/>
            <person name="Mondo S."/>
            <person name="Nolan M."/>
            <person name="Ohm R."/>
            <person name="Pangilinan J."/>
            <person name="Park H.-J."/>
            <person name="Ramirez L."/>
            <person name="Alfaro M."/>
            <person name="Sun H."/>
            <person name="Tritt A."/>
            <person name="Yoshinaga Y."/>
            <person name="Zwiers L.-H."/>
            <person name="Turgeon B."/>
            <person name="Goodwin S."/>
            <person name="Spatafora J."/>
            <person name="Crous P."/>
            <person name="Grigoriev I."/>
        </authorList>
    </citation>
    <scope>NUCLEOTIDE SEQUENCE</scope>
    <source>
        <strain evidence="1">CBS 107.79</strain>
    </source>
</reference>